<dbReference type="GO" id="GO:0032259">
    <property type="term" value="P:methylation"/>
    <property type="evidence" value="ECO:0007669"/>
    <property type="project" value="UniProtKB-KW"/>
</dbReference>
<evidence type="ECO:0000256" key="1">
    <source>
        <dbReference type="ARBA" id="ARBA00011975"/>
    </source>
</evidence>
<dbReference type="Gene3D" id="3.40.50.150">
    <property type="entry name" value="Vaccinia Virus protein VP39"/>
    <property type="match status" value="1"/>
</dbReference>
<evidence type="ECO:0000256" key="4">
    <source>
        <dbReference type="ARBA" id="ARBA00022691"/>
    </source>
</evidence>
<accession>A0A8S9JVJ8</accession>
<proteinExistence type="inferred from homology"/>
<dbReference type="PANTHER" id="PTHR10629">
    <property type="entry name" value="CYTOSINE-SPECIFIC METHYLTRANSFERASE"/>
    <property type="match status" value="1"/>
</dbReference>
<dbReference type="InterPro" id="IPR050390">
    <property type="entry name" value="C5-Methyltransferase"/>
</dbReference>
<dbReference type="SUPFAM" id="SSF53335">
    <property type="entry name" value="S-adenosyl-L-methionine-dependent methyltransferases"/>
    <property type="match status" value="1"/>
</dbReference>
<dbReference type="InterPro" id="IPR029063">
    <property type="entry name" value="SAM-dependent_MTases_sf"/>
</dbReference>
<evidence type="ECO:0000256" key="5">
    <source>
        <dbReference type="PROSITE-ProRule" id="PRU01016"/>
    </source>
</evidence>
<dbReference type="EC" id="2.1.1.37" evidence="1"/>
<keyword evidence="3 5" id="KW-0808">Transferase</keyword>
<dbReference type="PROSITE" id="PS51679">
    <property type="entry name" value="SAM_MT_C5"/>
    <property type="match status" value="1"/>
</dbReference>
<dbReference type="GO" id="GO:0044027">
    <property type="term" value="P:negative regulation of gene expression via chromosomal CpG island methylation"/>
    <property type="evidence" value="ECO:0007669"/>
    <property type="project" value="TreeGrafter"/>
</dbReference>
<dbReference type="PRINTS" id="PR00105">
    <property type="entry name" value="C5METTRFRASE"/>
</dbReference>
<evidence type="ECO:0000313" key="6">
    <source>
        <dbReference type="EMBL" id="KAF2585678.1"/>
    </source>
</evidence>
<sequence>MQALYDSEPEEYEVEKLVDICYGDPDKTGERGLKFKGGVGVICGGPPCQGISGYNRFRDVDSPLTDERNQQIVVFMDIVEYLKPKFVLMENVVDILRLDKGSLGRYALSRLVDMRYQARLGIITAGCYGLSQFRSRVFMWGADPNMKLPPFPLPTHDVIVRYGFPLEFERNVVAYSEGQPRDVETALVLKDAISDLPHMYRNKDGKRKEDVIKNY</sequence>
<evidence type="ECO:0000256" key="3">
    <source>
        <dbReference type="ARBA" id="ARBA00022679"/>
    </source>
</evidence>
<protein>
    <recommendedName>
        <fullName evidence="1">DNA (cytosine-5-)-methyltransferase</fullName>
        <ecNumber evidence="1">2.1.1.37</ecNumber>
    </recommendedName>
</protein>
<dbReference type="GO" id="GO:0005634">
    <property type="term" value="C:nucleus"/>
    <property type="evidence" value="ECO:0007669"/>
    <property type="project" value="TreeGrafter"/>
</dbReference>
<comment type="similarity">
    <text evidence="5">Belongs to the class I-like SAM-binding methyltransferase superfamily. C5-methyltransferase family.</text>
</comment>
<reference evidence="6" key="1">
    <citation type="submission" date="2019-12" db="EMBL/GenBank/DDBJ databases">
        <title>Genome sequencing and annotation of Brassica cretica.</title>
        <authorList>
            <person name="Studholme D.J."/>
            <person name="Sarris P.F."/>
        </authorList>
    </citation>
    <scope>NUCLEOTIDE SEQUENCE</scope>
    <source>
        <strain evidence="6">PFS-102/07</strain>
        <tissue evidence="6">Leaf</tissue>
    </source>
</reference>
<dbReference type="GO" id="GO:0003677">
    <property type="term" value="F:DNA binding"/>
    <property type="evidence" value="ECO:0007669"/>
    <property type="project" value="TreeGrafter"/>
</dbReference>
<dbReference type="EMBL" id="QGKY02000246">
    <property type="protein sequence ID" value="KAF2585678.1"/>
    <property type="molecule type" value="Genomic_DNA"/>
</dbReference>
<keyword evidence="4 5" id="KW-0949">S-adenosyl-L-methionine</keyword>
<evidence type="ECO:0000256" key="2">
    <source>
        <dbReference type="ARBA" id="ARBA00022603"/>
    </source>
</evidence>
<dbReference type="InterPro" id="IPR001525">
    <property type="entry name" value="C5_MeTfrase"/>
</dbReference>
<dbReference type="AlphaFoldDB" id="A0A8S9JVJ8"/>
<feature type="active site" evidence="5">
    <location>
        <position position="48"/>
    </location>
</feature>
<keyword evidence="2 5" id="KW-0489">Methyltransferase</keyword>
<gene>
    <name evidence="6" type="ORF">F2Q70_00034606</name>
</gene>
<organism evidence="6">
    <name type="scientific">Brassica cretica</name>
    <name type="common">Mustard</name>
    <dbReference type="NCBI Taxonomy" id="69181"/>
    <lineage>
        <taxon>Eukaryota</taxon>
        <taxon>Viridiplantae</taxon>
        <taxon>Streptophyta</taxon>
        <taxon>Embryophyta</taxon>
        <taxon>Tracheophyta</taxon>
        <taxon>Spermatophyta</taxon>
        <taxon>Magnoliopsida</taxon>
        <taxon>eudicotyledons</taxon>
        <taxon>Gunneridae</taxon>
        <taxon>Pentapetalae</taxon>
        <taxon>rosids</taxon>
        <taxon>malvids</taxon>
        <taxon>Brassicales</taxon>
        <taxon>Brassicaceae</taxon>
        <taxon>Brassiceae</taxon>
        <taxon>Brassica</taxon>
    </lineage>
</organism>
<dbReference type="PANTHER" id="PTHR10629:SF34">
    <property type="entry name" value="DNA (CYTOSINE-5)-METHYLTRANSFERASE CMT2"/>
    <property type="match status" value="1"/>
</dbReference>
<dbReference type="Pfam" id="PF00145">
    <property type="entry name" value="DNA_methylase"/>
    <property type="match status" value="1"/>
</dbReference>
<name>A0A8S9JVJ8_BRACR</name>
<dbReference type="GO" id="GO:0003886">
    <property type="term" value="F:DNA (cytosine-5-)-methyltransferase activity"/>
    <property type="evidence" value="ECO:0007669"/>
    <property type="project" value="UniProtKB-EC"/>
</dbReference>
<comment type="caution">
    <text evidence="6">The sequence shown here is derived from an EMBL/GenBank/DDBJ whole genome shotgun (WGS) entry which is preliminary data.</text>
</comment>